<dbReference type="Proteomes" id="UP001501237">
    <property type="component" value="Unassembled WGS sequence"/>
</dbReference>
<evidence type="ECO:0000313" key="3">
    <source>
        <dbReference type="Proteomes" id="UP001501237"/>
    </source>
</evidence>
<feature type="region of interest" description="Disordered" evidence="1">
    <location>
        <begin position="1"/>
        <end position="100"/>
    </location>
</feature>
<dbReference type="EMBL" id="BAAAUV010000001">
    <property type="protein sequence ID" value="GAA3193771.1"/>
    <property type="molecule type" value="Genomic_DNA"/>
</dbReference>
<comment type="caution">
    <text evidence="2">The sequence shown here is derived from an EMBL/GenBank/DDBJ whole genome shotgun (WGS) entry which is preliminary data.</text>
</comment>
<evidence type="ECO:0000313" key="2">
    <source>
        <dbReference type="EMBL" id="GAA3193771.1"/>
    </source>
</evidence>
<feature type="compositionally biased region" description="Polar residues" evidence="1">
    <location>
        <begin position="32"/>
        <end position="48"/>
    </location>
</feature>
<reference evidence="3" key="1">
    <citation type="journal article" date="2019" name="Int. J. Syst. Evol. Microbiol.">
        <title>The Global Catalogue of Microorganisms (GCM) 10K type strain sequencing project: providing services to taxonomists for standard genome sequencing and annotation.</title>
        <authorList>
            <consortium name="The Broad Institute Genomics Platform"/>
            <consortium name="The Broad Institute Genome Sequencing Center for Infectious Disease"/>
            <person name="Wu L."/>
            <person name="Ma J."/>
        </authorList>
    </citation>
    <scope>NUCLEOTIDE SEQUENCE [LARGE SCALE GENOMIC DNA]</scope>
    <source>
        <strain evidence="3">JCM 9377</strain>
    </source>
</reference>
<organism evidence="2 3">
    <name type="scientific">Actinocorallia longicatena</name>
    <dbReference type="NCBI Taxonomy" id="111803"/>
    <lineage>
        <taxon>Bacteria</taxon>
        <taxon>Bacillati</taxon>
        <taxon>Actinomycetota</taxon>
        <taxon>Actinomycetes</taxon>
        <taxon>Streptosporangiales</taxon>
        <taxon>Thermomonosporaceae</taxon>
        <taxon>Actinocorallia</taxon>
    </lineage>
</organism>
<sequence length="100" mass="10530">MNSTEPAPYSRIRSEEDQKSSKPKFMPHGPVSSVQAITYSSPAASQHSVRAEPTVTQKRRTGPSGSAADQAATTASAIPSANQGRLRGSHMPICGRHSGL</sequence>
<feature type="compositionally biased region" description="Low complexity" evidence="1">
    <location>
        <begin position="66"/>
        <end position="77"/>
    </location>
</feature>
<accession>A0ABP6PWR9</accession>
<protein>
    <submittedName>
        <fullName evidence="2">Uncharacterized protein</fullName>
    </submittedName>
</protein>
<name>A0ABP6PWR9_9ACTN</name>
<gene>
    <name evidence="2" type="ORF">GCM10010468_03230</name>
</gene>
<keyword evidence="3" id="KW-1185">Reference proteome</keyword>
<proteinExistence type="predicted"/>
<evidence type="ECO:0000256" key="1">
    <source>
        <dbReference type="SAM" id="MobiDB-lite"/>
    </source>
</evidence>